<dbReference type="RefSeq" id="WP_071308486.1">
    <property type="nucleotide sequence ID" value="NZ_MLQR01000003.1"/>
</dbReference>
<evidence type="ECO:0000313" key="6">
    <source>
        <dbReference type="EMBL" id="OIJ16795.1"/>
    </source>
</evidence>
<keyword evidence="2" id="KW-0805">Transcription regulation</keyword>
<dbReference type="InterPro" id="IPR009061">
    <property type="entry name" value="DNA-bd_dom_put_sf"/>
</dbReference>
<dbReference type="PANTHER" id="PTHR30204:SF65">
    <property type="entry name" value="HTH-TYPE TRANSCRIPTIONAL REGULATOR TNRA"/>
    <property type="match status" value="1"/>
</dbReference>
<proteinExistence type="predicted"/>
<evidence type="ECO:0000256" key="1">
    <source>
        <dbReference type="ARBA" id="ARBA00022491"/>
    </source>
</evidence>
<evidence type="ECO:0000313" key="7">
    <source>
        <dbReference type="Proteomes" id="UP000179524"/>
    </source>
</evidence>
<keyword evidence="3" id="KW-0238">DNA-binding</keyword>
<sequence length="119" mass="13866">MKNKIPQHLAIFPISNVVEMTNLTARQIRYYEEQGLINPLRNKGNQRIFSLNDIERLLEIKSYIDQKINIAGIKAIFSSKKQEDNVIVTNDFTFSETELEEIFSFVQMKMALLKGNKEK</sequence>
<evidence type="ECO:0000256" key="3">
    <source>
        <dbReference type="ARBA" id="ARBA00023125"/>
    </source>
</evidence>
<dbReference type="EMBL" id="MLQR01000003">
    <property type="protein sequence ID" value="OIJ16795.1"/>
    <property type="molecule type" value="Genomic_DNA"/>
</dbReference>
<gene>
    <name evidence="6" type="ORF">BKP37_04495</name>
</gene>
<protein>
    <submittedName>
        <fullName evidence="6">MerR family transcriptional regulator</fullName>
    </submittedName>
</protein>
<evidence type="ECO:0000256" key="4">
    <source>
        <dbReference type="ARBA" id="ARBA00023163"/>
    </source>
</evidence>
<dbReference type="InterPro" id="IPR000551">
    <property type="entry name" value="MerR-type_HTH_dom"/>
</dbReference>
<feature type="domain" description="HTH merR-type" evidence="5">
    <location>
        <begin position="11"/>
        <end position="79"/>
    </location>
</feature>
<dbReference type="PANTHER" id="PTHR30204">
    <property type="entry name" value="REDOX-CYCLING DRUG-SENSING TRANSCRIPTIONAL ACTIVATOR SOXR"/>
    <property type="match status" value="1"/>
</dbReference>
<dbReference type="Proteomes" id="UP000179524">
    <property type="component" value="Unassembled WGS sequence"/>
</dbReference>
<reference evidence="6 7" key="1">
    <citation type="submission" date="2016-10" db="EMBL/GenBank/DDBJ databases">
        <title>Draft genome sequences of four alkaliphilic bacteria belonging to the Anaerobacillus genus.</title>
        <authorList>
            <person name="Bassil N.M."/>
            <person name="Lloyd J.R."/>
        </authorList>
    </citation>
    <scope>NUCLEOTIDE SEQUENCE [LARGE SCALE GENOMIC DNA]</scope>
    <source>
        <strain evidence="6 7">DSM 18345</strain>
    </source>
</reference>
<dbReference type="Pfam" id="PF13411">
    <property type="entry name" value="MerR_1"/>
    <property type="match status" value="1"/>
</dbReference>
<keyword evidence="7" id="KW-1185">Reference proteome</keyword>
<keyword evidence="1" id="KW-0678">Repressor</keyword>
<dbReference type="PROSITE" id="PS50937">
    <property type="entry name" value="HTH_MERR_2"/>
    <property type="match status" value="1"/>
</dbReference>
<comment type="caution">
    <text evidence="6">The sequence shown here is derived from an EMBL/GenBank/DDBJ whole genome shotgun (WGS) entry which is preliminary data.</text>
</comment>
<dbReference type="SUPFAM" id="SSF46955">
    <property type="entry name" value="Putative DNA-binding domain"/>
    <property type="match status" value="1"/>
</dbReference>
<dbReference type="InterPro" id="IPR047057">
    <property type="entry name" value="MerR_fam"/>
</dbReference>
<accession>A0A1S2LZA7</accession>
<organism evidence="6 7">
    <name type="scientific">Anaerobacillus alkalilacustris</name>
    <dbReference type="NCBI Taxonomy" id="393763"/>
    <lineage>
        <taxon>Bacteria</taxon>
        <taxon>Bacillati</taxon>
        <taxon>Bacillota</taxon>
        <taxon>Bacilli</taxon>
        <taxon>Bacillales</taxon>
        <taxon>Bacillaceae</taxon>
        <taxon>Anaerobacillus</taxon>
    </lineage>
</organism>
<evidence type="ECO:0000259" key="5">
    <source>
        <dbReference type="PROSITE" id="PS50937"/>
    </source>
</evidence>
<dbReference type="SMART" id="SM00422">
    <property type="entry name" value="HTH_MERR"/>
    <property type="match status" value="1"/>
</dbReference>
<dbReference type="GO" id="GO:0003677">
    <property type="term" value="F:DNA binding"/>
    <property type="evidence" value="ECO:0007669"/>
    <property type="project" value="UniProtKB-KW"/>
</dbReference>
<name>A0A1S2LZA7_9BACI</name>
<dbReference type="Gene3D" id="1.10.1660.10">
    <property type="match status" value="1"/>
</dbReference>
<keyword evidence="4" id="KW-0804">Transcription</keyword>
<dbReference type="GO" id="GO:0003700">
    <property type="term" value="F:DNA-binding transcription factor activity"/>
    <property type="evidence" value="ECO:0007669"/>
    <property type="project" value="InterPro"/>
</dbReference>
<dbReference type="CDD" id="cd01105">
    <property type="entry name" value="HTH_GlnR-like"/>
    <property type="match status" value="1"/>
</dbReference>
<dbReference type="AlphaFoldDB" id="A0A1S2LZA7"/>
<evidence type="ECO:0000256" key="2">
    <source>
        <dbReference type="ARBA" id="ARBA00023015"/>
    </source>
</evidence>
<dbReference type="OrthoDB" id="9806513at2"/>